<reference evidence="1 2" key="1">
    <citation type="submission" date="2017-10" db="EMBL/GenBank/DDBJ databases">
        <title>Bacillus sp. nov., a halophilic bacterium isolated from a Keqin Lake.</title>
        <authorList>
            <person name="Wang H."/>
        </authorList>
    </citation>
    <scope>NUCLEOTIDE SEQUENCE [LARGE SCALE GENOMIC DNA]</scope>
    <source>
        <strain evidence="1 2">KQ-12</strain>
    </source>
</reference>
<keyword evidence="2" id="KW-1185">Reference proteome</keyword>
<dbReference type="RefSeq" id="WP_110607977.1">
    <property type="nucleotide sequence ID" value="NZ_PDOD01000001.1"/>
</dbReference>
<accession>A0A323TNL7</accession>
<evidence type="ECO:0000313" key="2">
    <source>
        <dbReference type="Proteomes" id="UP000248214"/>
    </source>
</evidence>
<protein>
    <submittedName>
        <fullName evidence="1">Uncharacterized protein</fullName>
    </submittedName>
</protein>
<gene>
    <name evidence="1" type="ORF">CR194_02075</name>
</gene>
<comment type="caution">
    <text evidence="1">The sequence shown here is derived from an EMBL/GenBank/DDBJ whole genome shotgun (WGS) entry which is preliminary data.</text>
</comment>
<sequence>MEKKQITISEDVSASYYNFSEYVVCVEVTKKNQSLGSFCSDLRQFEEWDEDEVIQLVKTHIVQVENSQSHANDYEQHLENGLQIKYHKHWEDFYCVEVFDQGKEIGSFCADRSSFEEWMEDDQQLTEVIKSQLKS</sequence>
<dbReference type="EMBL" id="PDOD01000001">
    <property type="protein sequence ID" value="PYZ94343.1"/>
    <property type="molecule type" value="Genomic_DNA"/>
</dbReference>
<dbReference type="OrthoDB" id="2967812at2"/>
<evidence type="ECO:0000313" key="1">
    <source>
        <dbReference type="EMBL" id="PYZ94343.1"/>
    </source>
</evidence>
<dbReference type="Proteomes" id="UP000248214">
    <property type="component" value="Unassembled WGS sequence"/>
</dbReference>
<proteinExistence type="predicted"/>
<name>A0A323TNL7_9BACI</name>
<organism evidence="1 2">
    <name type="scientific">Salipaludibacillus keqinensis</name>
    <dbReference type="NCBI Taxonomy" id="2045207"/>
    <lineage>
        <taxon>Bacteria</taxon>
        <taxon>Bacillati</taxon>
        <taxon>Bacillota</taxon>
        <taxon>Bacilli</taxon>
        <taxon>Bacillales</taxon>
        <taxon>Bacillaceae</taxon>
    </lineage>
</organism>
<dbReference type="AlphaFoldDB" id="A0A323TNL7"/>